<organism evidence="1 2">
    <name type="scientific">Novosphingobium clariflavum</name>
    <dbReference type="NCBI Taxonomy" id="2029884"/>
    <lineage>
        <taxon>Bacteria</taxon>
        <taxon>Pseudomonadati</taxon>
        <taxon>Pseudomonadota</taxon>
        <taxon>Alphaproteobacteria</taxon>
        <taxon>Sphingomonadales</taxon>
        <taxon>Sphingomonadaceae</taxon>
        <taxon>Novosphingobium</taxon>
    </lineage>
</organism>
<dbReference type="Gene3D" id="1.10.260.40">
    <property type="entry name" value="lambda repressor-like DNA-binding domains"/>
    <property type="match status" value="1"/>
</dbReference>
<dbReference type="InterPro" id="IPR031856">
    <property type="entry name" value="YdaS_toxin-like"/>
</dbReference>
<dbReference type="Proteomes" id="UP001589858">
    <property type="component" value="Unassembled WGS sequence"/>
</dbReference>
<evidence type="ECO:0000313" key="2">
    <source>
        <dbReference type="Proteomes" id="UP001589858"/>
    </source>
</evidence>
<comment type="caution">
    <text evidence="1">The sequence shown here is derived from an EMBL/GenBank/DDBJ whole genome shotgun (WGS) entry which is preliminary data.</text>
</comment>
<accession>A0ABV6S2V8</accession>
<reference evidence="1 2" key="1">
    <citation type="submission" date="2024-09" db="EMBL/GenBank/DDBJ databases">
        <authorList>
            <person name="Sun Q."/>
            <person name="Mori K."/>
        </authorList>
    </citation>
    <scope>NUCLEOTIDE SEQUENCE [LARGE SCALE GENOMIC DNA]</scope>
    <source>
        <strain evidence="1 2">CICC 11035S</strain>
    </source>
</reference>
<name>A0ABV6S2V8_9SPHN</name>
<dbReference type="EMBL" id="JBHLTM010000014">
    <property type="protein sequence ID" value="MFC0683567.1"/>
    <property type="molecule type" value="Genomic_DNA"/>
</dbReference>
<dbReference type="SUPFAM" id="SSF47413">
    <property type="entry name" value="lambda repressor-like DNA-binding domains"/>
    <property type="match status" value="1"/>
</dbReference>
<dbReference type="InterPro" id="IPR010982">
    <property type="entry name" value="Lambda_DNA-bd_dom_sf"/>
</dbReference>
<dbReference type="RefSeq" id="WP_267221696.1">
    <property type="nucleotide sequence ID" value="NZ_JAPCWC010000011.1"/>
</dbReference>
<protein>
    <submittedName>
        <fullName evidence="1">YdaS family helix-turn-helix protein</fullName>
    </submittedName>
</protein>
<keyword evidence="2" id="KW-1185">Reference proteome</keyword>
<sequence length="113" mass="12583">MTDAPSPYEALLQTVKIAGSQSALARICSVGQPAVWKWLQSSKRLPAEYVLRVETATGVSRHHLRPDIYPLDMPPAPRWTGIDQRPSVRTCGVDRRTKRVSFKNNDISKGARA</sequence>
<proteinExistence type="predicted"/>
<evidence type="ECO:0000313" key="1">
    <source>
        <dbReference type="EMBL" id="MFC0683567.1"/>
    </source>
</evidence>
<gene>
    <name evidence="1" type="ORF">ACFFF8_03050</name>
</gene>
<dbReference type="Pfam" id="PF15943">
    <property type="entry name" value="YdaS_toxin"/>
    <property type="match status" value="1"/>
</dbReference>